<dbReference type="InterPro" id="IPR005135">
    <property type="entry name" value="Endo/exonuclease/phosphatase"/>
</dbReference>
<reference evidence="3 4" key="1">
    <citation type="submission" date="2022-01" db="EMBL/GenBank/DDBJ databases">
        <title>A chromosomal length assembly of Cordylochernes scorpioides.</title>
        <authorList>
            <person name="Zeh D."/>
            <person name="Zeh J."/>
        </authorList>
    </citation>
    <scope>NUCLEOTIDE SEQUENCE [LARGE SCALE GENOMIC DNA]</scope>
    <source>
        <strain evidence="3">IN4F17</strain>
        <tissue evidence="3">Whole Body</tissue>
    </source>
</reference>
<sequence length="841" mass="96361">MLAQRGIGDSPRDIGRGHDTNLDPYHRDMERDCVRQKPYVDRHLLEPSAPDPMPKLVLFTGDTHTTSKNRIATKWLEDRHYTFHFKILDDEKCLRVVVRGLDRCITIPEIQEDLENKGFEMSKLARLRNSRTKEEIPLIQVTLPKTARNKEIYNITDLCDMKCNVEAYRAPKGPGQCHRCQNFGHSQFGCRETPKCVKCGENHFTSECAKEKEVPPNCANCQGQHTASWRGCPLYRKINRVPQTQINKKPNPNTEKEKSNPTGPNPSEIPQPTQNKNKTPYVNKERPNPPSATKVNQLESAIKKALSDPAIIANIMKNVVDTFRWDLNCKHPAWGSTTTNPSGRRIQNAINVMDLDVSYPDEPTHDSPPDIIDIATHTTSDYRTATKWLEDRHYTFHFKILDDEKCLRVVVRDLCDMKYNVEAYRAPKGPGQCHRCQNFGHSQFECRETPKCVKCGENHFTSECAKEKEVPPKCANCQGQHTAGWRGCPLYKKNRVPQTQINNKPNPNTEKENSNPTGPNPSEIPQPTQNKNKTPYVNKERPNPPSATKVNQLESAIKKALSDPAIIANIMKNVVDTFRYTPTIIAGDLNCKHPAWGSTTTNPSGRRNQNAINVMDLDVSYPDEPTHDSPPDIIDIADFKISYSNTKIKITDWALFKYKMEIAEPPELILDTSSKIDEAITHIEEQMVQNLKDSTKYKDPELERRCPPYIKEKIQSTNRLRKYMKNTCDSRDKSAYMTARRESQKLTKEHDNTSWDHFIENLKVTDQTIWKAIKRLSNSEKQEITLKTNNGQTLTTEEAAESFANNYEKQFTPNPYTSHSKPTRTYIKRVNSYMKKIKKQD</sequence>
<dbReference type="Gene3D" id="3.60.10.10">
    <property type="entry name" value="Endonuclease/exonuclease/phosphatase"/>
    <property type="match status" value="2"/>
</dbReference>
<accession>A0ABY6LBR9</accession>
<evidence type="ECO:0000256" key="1">
    <source>
        <dbReference type="SAM" id="MobiDB-lite"/>
    </source>
</evidence>
<feature type="region of interest" description="Disordered" evidence="1">
    <location>
        <begin position="1"/>
        <end position="25"/>
    </location>
</feature>
<dbReference type="SMART" id="SM00343">
    <property type="entry name" value="ZnF_C2HC"/>
    <property type="match status" value="4"/>
</dbReference>
<organism evidence="3 4">
    <name type="scientific">Cordylochernes scorpioides</name>
    <dbReference type="NCBI Taxonomy" id="51811"/>
    <lineage>
        <taxon>Eukaryota</taxon>
        <taxon>Metazoa</taxon>
        <taxon>Ecdysozoa</taxon>
        <taxon>Arthropoda</taxon>
        <taxon>Chelicerata</taxon>
        <taxon>Arachnida</taxon>
        <taxon>Pseudoscorpiones</taxon>
        <taxon>Cheliferoidea</taxon>
        <taxon>Chernetidae</taxon>
        <taxon>Cordylochernes</taxon>
    </lineage>
</organism>
<evidence type="ECO:0000313" key="3">
    <source>
        <dbReference type="EMBL" id="UYV78614.1"/>
    </source>
</evidence>
<keyword evidence="4" id="KW-1185">Reference proteome</keyword>
<gene>
    <name evidence="3" type="ORF">LAZ67_16002174</name>
</gene>
<dbReference type="PANTHER" id="PTHR33273">
    <property type="entry name" value="DOMAIN-CONTAINING PROTEIN, PUTATIVE-RELATED"/>
    <property type="match status" value="1"/>
</dbReference>
<feature type="region of interest" description="Disordered" evidence="1">
    <location>
        <begin position="496"/>
        <end position="550"/>
    </location>
</feature>
<proteinExistence type="predicted"/>
<dbReference type="InterPro" id="IPR036691">
    <property type="entry name" value="Endo/exonu/phosph_ase_sf"/>
</dbReference>
<dbReference type="SUPFAM" id="SSF56219">
    <property type="entry name" value="DNase I-like"/>
    <property type="match status" value="2"/>
</dbReference>
<dbReference type="Pfam" id="PF07530">
    <property type="entry name" value="PRE_C2HC"/>
    <property type="match status" value="1"/>
</dbReference>
<name>A0ABY6LBR9_9ARAC</name>
<dbReference type="InterPro" id="IPR006579">
    <property type="entry name" value="Pre_C2HC_dom"/>
</dbReference>
<dbReference type="InterPro" id="IPR001878">
    <property type="entry name" value="Znf_CCHC"/>
</dbReference>
<feature type="region of interest" description="Disordered" evidence="1">
    <location>
        <begin position="240"/>
        <end position="295"/>
    </location>
</feature>
<feature type="compositionally biased region" description="Basic and acidic residues" evidence="1">
    <location>
        <begin position="10"/>
        <end position="25"/>
    </location>
</feature>
<feature type="domain" description="CCHC-type" evidence="2">
    <location>
        <begin position="176"/>
        <end position="192"/>
    </location>
</feature>
<feature type="domain" description="CCHC-type" evidence="2">
    <location>
        <begin position="451"/>
        <end position="466"/>
    </location>
</feature>
<dbReference type="Proteomes" id="UP001235939">
    <property type="component" value="Chromosome 16"/>
</dbReference>
<protein>
    <recommendedName>
        <fullName evidence="2">CCHC-type domain-containing protein</fullName>
    </recommendedName>
</protein>
<dbReference type="Pfam" id="PF14529">
    <property type="entry name" value="Exo_endo_phos_2"/>
    <property type="match status" value="1"/>
</dbReference>
<feature type="compositionally biased region" description="Polar residues" evidence="1">
    <location>
        <begin position="525"/>
        <end position="535"/>
    </location>
</feature>
<evidence type="ECO:0000259" key="2">
    <source>
        <dbReference type="SMART" id="SM00343"/>
    </source>
</evidence>
<feature type="compositionally biased region" description="Polar residues" evidence="1">
    <location>
        <begin position="270"/>
        <end position="280"/>
    </location>
</feature>
<evidence type="ECO:0000313" key="4">
    <source>
        <dbReference type="Proteomes" id="UP001235939"/>
    </source>
</evidence>
<feature type="domain" description="CCHC-type" evidence="2">
    <location>
        <begin position="195"/>
        <end position="210"/>
    </location>
</feature>
<feature type="domain" description="CCHC-type" evidence="2">
    <location>
        <begin position="432"/>
        <end position="448"/>
    </location>
</feature>
<dbReference type="PANTHER" id="PTHR33273:SF2">
    <property type="entry name" value="ENDONUCLEASE_EXONUCLEASE_PHOSPHATASE DOMAIN-CONTAINING PROTEIN"/>
    <property type="match status" value="1"/>
</dbReference>
<dbReference type="EMBL" id="CP092878">
    <property type="protein sequence ID" value="UYV78614.1"/>
    <property type="molecule type" value="Genomic_DNA"/>
</dbReference>